<sequence length="791" mass="88444">MLKNYIKIAWRNLIKDKQFTLLNVLGLSAGIACTLLIYLWVHDELSYDKFFYKDSQVFQVMELRGAGENIGLTDESSGLVSEAIKLTNPQIEYAAPVAPADWFQKFTLTSGDKNIKAVGQYVGKEYFNIFSFKMLDGDKSKVLEAKNSIVISDELAKRLFNTREGAIGKVIKFQHEKDFFVSGVFEKLPVHSSQQFDFVLSFDYLADVQGWVKTWNNGGPHNFVLLKKGTDLTAFNNRISDVVKKNSGDTTRKLVAMQFSKNYLANTFNHGSRVGGREEYVKLFSLIAVFILLIACINFMNLSTAKASGRMKEVGIKKVIGAERSQLILQFLSESLLLSIITMIFAVGLTWILLPQFNQLTGKDIKLVFDFQLIAVLIGIAVATGLISGSYPALYLSKFKPLAILKGKLNTSFAELIARKGLVVFQFTLSVMLIIAVLVVYKQVKFIQSTALGYNKDNMIRFDSEGKLSGHEEAFNAELRKIPGVVNASFTQHNIVGRNFGTAVVNWDGKTSNQDTYFEGFYGGFEFIETMNMQVIAGRAFNKNFGIPAESKKVMLNETAVKAMHLKGNPIGQNVDIFNNKYQVVGIVKDFHFESLHEAVKPSFINLAWGGSPYFKIMIRIKPGNQKETIAQVQKVYESFNPGFPFSFNFLDEAYQKQYETETRVSVLANYFSALAIIISCLGLFGLVAFTAQKRRKEIGIRKVVGASVNSITMMLTTDFLKLVVIAVLIAFPVAWYIMHQWLQGFVYRIDIGPLVFIIAAAAIIVITILTVGFQAIKAALVNPVKSLRSE</sequence>
<accession>A0ABR7WUL8</accession>
<dbReference type="EMBL" id="JACWMY010000010">
    <property type="protein sequence ID" value="MBD1365993.1"/>
    <property type="molecule type" value="Genomic_DNA"/>
</dbReference>
<evidence type="ECO:0000313" key="10">
    <source>
        <dbReference type="Proteomes" id="UP000606600"/>
    </source>
</evidence>
<dbReference type="InterPro" id="IPR003838">
    <property type="entry name" value="ABC3_permease_C"/>
</dbReference>
<evidence type="ECO:0000259" key="7">
    <source>
        <dbReference type="Pfam" id="PF02687"/>
    </source>
</evidence>
<dbReference type="Pfam" id="PF12704">
    <property type="entry name" value="MacB_PCD"/>
    <property type="match status" value="2"/>
</dbReference>
<keyword evidence="5 6" id="KW-0472">Membrane</keyword>
<feature type="transmembrane region" description="Helical" evidence="6">
    <location>
        <begin position="671"/>
        <end position="692"/>
    </location>
</feature>
<organism evidence="9 10">
    <name type="scientific">Mucilaginibacter pankratovii</name>
    <dbReference type="NCBI Taxonomy" id="2772110"/>
    <lineage>
        <taxon>Bacteria</taxon>
        <taxon>Pseudomonadati</taxon>
        <taxon>Bacteroidota</taxon>
        <taxon>Sphingobacteriia</taxon>
        <taxon>Sphingobacteriales</taxon>
        <taxon>Sphingobacteriaceae</taxon>
        <taxon>Mucilaginibacter</taxon>
    </lineage>
</organism>
<dbReference type="PANTHER" id="PTHR30572:SF18">
    <property type="entry name" value="ABC-TYPE MACROLIDE FAMILY EXPORT SYSTEM PERMEASE COMPONENT 2"/>
    <property type="match status" value="1"/>
</dbReference>
<dbReference type="InterPro" id="IPR025857">
    <property type="entry name" value="MacB_PCD"/>
</dbReference>
<evidence type="ECO:0000259" key="8">
    <source>
        <dbReference type="Pfam" id="PF12704"/>
    </source>
</evidence>
<keyword evidence="3 6" id="KW-0812">Transmembrane</keyword>
<keyword evidence="10" id="KW-1185">Reference proteome</keyword>
<gene>
    <name evidence="9" type="ORF">IDJ77_19425</name>
</gene>
<evidence type="ECO:0000256" key="5">
    <source>
        <dbReference type="ARBA" id="ARBA00023136"/>
    </source>
</evidence>
<feature type="domain" description="ABC3 transporter permease C-terminal" evidence="7">
    <location>
        <begin position="672"/>
        <end position="780"/>
    </location>
</feature>
<name>A0ABR7WUL8_9SPHI</name>
<feature type="transmembrane region" description="Helical" evidence="6">
    <location>
        <begin position="373"/>
        <end position="396"/>
    </location>
</feature>
<dbReference type="RefSeq" id="WP_191190653.1">
    <property type="nucleotide sequence ID" value="NZ_JACWMY010000010.1"/>
</dbReference>
<feature type="transmembrane region" description="Helical" evidence="6">
    <location>
        <begin position="752"/>
        <end position="777"/>
    </location>
</feature>
<dbReference type="InterPro" id="IPR050250">
    <property type="entry name" value="Macrolide_Exporter_MacB"/>
</dbReference>
<evidence type="ECO:0000256" key="4">
    <source>
        <dbReference type="ARBA" id="ARBA00022989"/>
    </source>
</evidence>
<comment type="caution">
    <text evidence="9">The sequence shown here is derived from an EMBL/GenBank/DDBJ whole genome shotgun (WGS) entry which is preliminary data.</text>
</comment>
<keyword evidence="4 6" id="KW-1133">Transmembrane helix</keyword>
<evidence type="ECO:0000256" key="2">
    <source>
        <dbReference type="ARBA" id="ARBA00022475"/>
    </source>
</evidence>
<reference evidence="9 10" key="1">
    <citation type="submission" date="2020-09" db="EMBL/GenBank/DDBJ databases">
        <title>Novel species of Mucilaginibacter isolated from a glacier on the Tibetan Plateau.</title>
        <authorList>
            <person name="Liu Q."/>
            <person name="Xin Y.-H."/>
        </authorList>
    </citation>
    <scope>NUCLEOTIDE SEQUENCE [LARGE SCALE GENOMIC DNA]</scope>
    <source>
        <strain evidence="9 10">ZT4R22</strain>
    </source>
</reference>
<feature type="transmembrane region" description="Helical" evidence="6">
    <location>
        <begin position="327"/>
        <end position="353"/>
    </location>
</feature>
<keyword evidence="2" id="KW-1003">Cell membrane</keyword>
<dbReference type="PROSITE" id="PS51257">
    <property type="entry name" value="PROKAR_LIPOPROTEIN"/>
    <property type="match status" value="1"/>
</dbReference>
<feature type="transmembrane region" description="Helical" evidence="6">
    <location>
        <begin position="720"/>
        <end position="740"/>
    </location>
</feature>
<dbReference type="Proteomes" id="UP000606600">
    <property type="component" value="Unassembled WGS sequence"/>
</dbReference>
<comment type="subcellular location">
    <subcellularLocation>
        <location evidence="1">Cell membrane</location>
        <topology evidence="1">Multi-pass membrane protein</topology>
    </subcellularLocation>
</comment>
<dbReference type="PANTHER" id="PTHR30572">
    <property type="entry name" value="MEMBRANE COMPONENT OF TRANSPORTER-RELATED"/>
    <property type="match status" value="1"/>
</dbReference>
<protein>
    <submittedName>
        <fullName evidence="9">ABC transporter permease</fullName>
    </submittedName>
</protein>
<feature type="transmembrane region" description="Helical" evidence="6">
    <location>
        <begin position="417"/>
        <end position="441"/>
    </location>
</feature>
<evidence type="ECO:0000256" key="3">
    <source>
        <dbReference type="ARBA" id="ARBA00022692"/>
    </source>
</evidence>
<feature type="domain" description="MacB-like periplasmic core" evidence="8">
    <location>
        <begin position="20"/>
        <end position="241"/>
    </location>
</feature>
<feature type="transmembrane region" description="Helical" evidence="6">
    <location>
        <begin position="283"/>
        <end position="302"/>
    </location>
</feature>
<dbReference type="Pfam" id="PF02687">
    <property type="entry name" value="FtsX"/>
    <property type="match status" value="2"/>
</dbReference>
<evidence type="ECO:0000256" key="1">
    <source>
        <dbReference type="ARBA" id="ARBA00004651"/>
    </source>
</evidence>
<evidence type="ECO:0000256" key="6">
    <source>
        <dbReference type="SAM" id="Phobius"/>
    </source>
</evidence>
<feature type="domain" description="MacB-like periplasmic core" evidence="8">
    <location>
        <begin position="428"/>
        <end position="632"/>
    </location>
</feature>
<proteinExistence type="predicted"/>
<feature type="transmembrane region" description="Helical" evidence="6">
    <location>
        <begin position="21"/>
        <end position="41"/>
    </location>
</feature>
<evidence type="ECO:0000313" key="9">
    <source>
        <dbReference type="EMBL" id="MBD1365993.1"/>
    </source>
</evidence>
<feature type="domain" description="ABC3 transporter permease C-terminal" evidence="7">
    <location>
        <begin position="286"/>
        <end position="401"/>
    </location>
</feature>